<proteinExistence type="predicted"/>
<reference evidence="1" key="1">
    <citation type="submission" date="2021-04" db="EMBL/GenBank/DDBJ databases">
        <title>Oceanospirillales bacteria with DddD are important DMSP degraders in coastal seawater.</title>
        <authorList>
            <person name="Liu J."/>
        </authorList>
    </citation>
    <scope>NUCLEOTIDE SEQUENCE</scope>
    <source>
        <strain evidence="1">D13-1</strain>
    </source>
</reference>
<dbReference type="RefSeq" id="WP_255855551.1">
    <property type="nucleotide sequence ID" value="NZ_CP073347.1"/>
</dbReference>
<evidence type="ECO:0008006" key="3">
    <source>
        <dbReference type="Google" id="ProtNLM"/>
    </source>
</evidence>
<protein>
    <recommendedName>
        <fullName evidence="3">Transmembrane protein</fullName>
    </recommendedName>
</protein>
<gene>
    <name evidence="1" type="ORF">KDW95_06880</name>
</gene>
<accession>A0ABY5HQC6</accession>
<dbReference type="EMBL" id="CP073347">
    <property type="protein sequence ID" value="UTW13370.1"/>
    <property type="molecule type" value="Genomic_DNA"/>
</dbReference>
<evidence type="ECO:0000313" key="2">
    <source>
        <dbReference type="Proteomes" id="UP001058461"/>
    </source>
</evidence>
<evidence type="ECO:0000313" key="1">
    <source>
        <dbReference type="EMBL" id="UTW13370.1"/>
    </source>
</evidence>
<dbReference type="Proteomes" id="UP001058461">
    <property type="component" value="Chromosome"/>
</dbReference>
<sequence>MGMRKGHAVAFGDLPADDEVQPPLSQLGLGRTFVCILANFGTVPFFASQLLQPVYRLVRMLGGSLILRRHHLASSASDTSSSSCEVPAPCVFLAASFFSFPTVLSATSP</sequence>
<name>A0ABY5HQC6_9GAMM</name>
<organism evidence="1 2">
    <name type="scientific">Marinobacterium rhizophilum</name>
    <dbReference type="NCBI Taxonomy" id="420402"/>
    <lineage>
        <taxon>Bacteria</taxon>
        <taxon>Pseudomonadati</taxon>
        <taxon>Pseudomonadota</taxon>
        <taxon>Gammaproteobacteria</taxon>
        <taxon>Oceanospirillales</taxon>
        <taxon>Oceanospirillaceae</taxon>
        <taxon>Marinobacterium</taxon>
    </lineage>
</organism>
<keyword evidence="2" id="KW-1185">Reference proteome</keyword>